<evidence type="ECO:0000256" key="1">
    <source>
        <dbReference type="SAM" id="Phobius"/>
    </source>
</evidence>
<reference evidence="3" key="1">
    <citation type="submission" date="2017-09" db="EMBL/GenBank/DDBJ databases">
        <title>Depth-based differentiation of microbial function through sediment-hosted aquifers and enrichment of novel symbionts in the deep terrestrial subsurface.</title>
        <authorList>
            <person name="Probst A.J."/>
            <person name="Ladd B."/>
            <person name="Jarett J.K."/>
            <person name="Geller-Mcgrath D.E."/>
            <person name="Sieber C.M.K."/>
            <person name="Emerson J.B."/>
            <person name="Anantharaman K."/>
            <person name="Thomas B.C."/>
            <person name="Malmstrom R."/>
            <person name="Stieglmeier M."/>
            <person name="Klingl A."/>
            <person name="Woyke T."/>
            <person name="Ryan C.M."/>
            <person name="Banfield J.F."/>
        </authorList>
    </citation>
    <scope>NUCLEOTIDE SEQUENCE [LARGE SCALE GENOMIC DNA]</scope>
</reference>
<comment type="caution">
    <text evidence="2">The sequence shown here is derived from an EMBL/GenBank/DDBJ whole genome shotgun (WGS) entry which is preliminary data.</text>
</comment>
<proteinExistence type="predicted"/>
<feature type="transmembrane region" description="Helical" evidence="1">
    <location>
        <begin position="12"/>
        <end position="33"/>
    </location>
</feature>
<accession>A0A2H0W6Y0</accession>
<evidence type="ECO:0000313" key="2">
    <source>
        <dbReference type="EMBL" id="PIS07831.1"/>
    </source>
</evidence>
<keyword evidence="1" id="KW-0472">Membrane</keyword>
<sequence length="184" mass="20602">MNYFKQTKKAFGLVEVLLASTIIITVISSFVFVSQGVLTATGRTADRIQAASLAAEGIEMVRQIRDTSWIDQKNTTTWGKWVWSIFSETPNPAKFYDPNFSSGKYFLITTTNGRDITLNGATYRRKLAITKIPFTSGMMSSSTTSKKQQLKDLSYKVTAEVTSVDDSKIIVTISEILTNWRPNF</sequence>
<keyword evidence="1" id="KW-0812">Transmembrane</keyword>
<name>A0A2H0W6Y0_9BACT</name>
<gene>
    <name evidence="2" type="ORF">COT78_01170</name>
</gene>
<keyword evidence="1" id="KW-1133">Transmembrane helix</keyword>
<organism evidence="2 3">
    <name type="scientific">Candidatus Berkelbacteria bacterium CG10_big_fil_rev_8_21_14_0_10_43_13</name>
    <dbReference type="NCBI Taxonomy" id="1974514"/>
    <lineage>
        <taxon>Bacteria</taxon>
        <taxon>Candidatus Berkelbacteria</taxon>
    </lineage>
</organism>
<dbReference type="AlphaFoldDB" id="A0A2H0W6Y0"/>
<dbReference type="Proteomes" id="UP000231382">
    <property type="component" value="Unassembled WGS sequence"/>
</dbReference>
<dbReference type="EMBL" id="PEZW01000009">
    <property type="protein sequence ID" value="PIS07831.1"/>
    <property type="molecule type" value="Genomic_DNA"/>
</dbReference>
<evidence type="ECO:0000313" key="3">
    <source>
        <dbReference type="Proteomes" id="UP000231382"/>
    </source>
</evidence>
<protein>
    <submittedName>
        <fullName evidence="2">Uncharacterized protein</fullName>
    </submittedName>
</protein>